<evidence type="ECO:0000256" key="1">
    <source>
        <dbReference type="SAM" id="Phobius"/>
    </source>
</evidence>
<proteinExistence type="predicted"/>
<dbReference type="EMBL" id="JBJVNI010000338">
    <property type="protein sequence ID" value="MFM9616248.1"/>
    <property type="molecule type" value="Genomic_DNA"/>
</dbReference>
<evidence type="ECO:0008006" key="4">
    <source>
        <dbReference type="Google" id="ProtNLM"/>
    </source>
</evidence>
<feature type="transmembrane region" description="Helical" evidence="1">
    <location>
        <begin position="20"/>
        <end position="47"/>
    </location>
</feature>
<keyword evidence="1" id="KW-0472">Membrane</keyword>
<keyword evidence="3" id="KW-1185">Reference proteome</keyword>
<evidence type="ECO:0000313" key="3">
    <source>
        <dbReference type="Proteomes" id="UP001631957"/>
    </source>
</evidence>
<name>A0ABW9I9A3_9ACTN</name>
<keyword evidence="1" id="KW-0812">Transmembrane</keyword>
<protein>
    <recommendedName>
        <fullName evidence="4">Integral membrane protein</fullName>
    </recommendedName>
</protein>
<sequence>MLFAVVFYGECLRRTRWLLLPAIMALWANLHGGFLIGFLIIGAFGGAALLRRDWAGAKIYALAGLGCLAATFINPLGWRVYE</sequence>
<reference evidence="2 3" key="1">
    <citation type="submission" date="2024-12" db="EMBL/GenBank/DDBJ databases">
        <title>Forecasting of Potato common scab and diversities of Pathogenic streptomyces spp. in china.</title>
        <authorList>
            <person name="Handique U."/>
            <person name="Wu J."/>
        </authorList>
    </citation>
    <scope>NUCLEOTIDE SEQUENCE [LARGE SCALE GENOMIC DNA]</scope>
    <source>
        <strain evidence="2 3">ZRIMU1530</strain>
    </source>
</reference>
<comment type="caution">
    <text evidence="2">The sequence shown here is derived from an EMBL/GenBank/DDBJ whole genome shotgun (WGS) entry which is preliminary data.</text>
</comment>
<feature type="non-terminal residue" evidence="2">
    <location>
        <position position="82"/>
    </location>
</feature>
<dbReference type="RefSeq" id="WP_409135020.1">
    <property type="nucleotide sequence ID" value="NZ_JBJVNI010000338.1"/>
</dbReference>
<accession>A0ABW9I9A3</accession>
<feature type="transmembrane region" description="Helical" evidence="1">
    <location>
        <begin position="59"/>
        <end position="78"/>
    </location>
</feature>
<gene>
    <name evidence="2" type="ORF">ACKI18_47975</name>
</gene>
<evidence type="ECO:0000313" key="2">
    <source>
        <dbReference type="EMBL" id="MFM9616248.1"/>
    </source>
</evidence>
<organism evidence="2 3">
    <name type="scientific">Streptomyces niveiscabiei</name>
    <dbReference type="NCBI Taxonomy" id="164115"/>
    <lineage>
        <taxon>Bacteria</taxon>
        <taxon>Bacillati</taxon>
        <taxon>Actinomycetota</taxon>
        <taxon>Actinomycetes</taxon>
        <taxon>Kitasatosporales</taxon>
        <taxon>Streptomycetaceae</taxon>
        <taxon>Streptomyces</taxon>
    </lineage>
</organism>
<dbReference type="Proteomes" id="UP001631957">
    <property type="component" value="Unassembled WGS sequence"/>
</dbReference>
<keyword evidence="1" id="KW-1133">Transmembrane helix</keyword>